<reference evidence="2 3" key="1">
    <citation type="submission" date="2019-06" db="EMBL/GenBank/DDBJ databases">
        <title>Genomic Encyclopedia of Archaeal and Bacterial Type Strains, Phase II (KMG-II): from individual species to whole genera.</title>
        <authorList>
            <person name="Goeker M."/>
        </authorList>
    </citation>
    <scope>NUCLEOTIDE SEQUENCE [LARGE SCALE GENOMIC DNA]</scope>
    <source>
        <strain evidence="2 3">DSM 24789</strain>
    </source>
</reference>
<sequence length="102" mass="11932">MSNLSEILKSAREEKKLILRKVASELDIDQSLISKFEKGERKPTKEQLIKLADFYNLPKQDLLIDWFSDKIIYELKDVDYANDILIVAEEKIKYQKANQDAV</sequence>
<dbReference type="Gene3D" id="1.10.260.40">
    <property type="entry name" value="lambda repressor-like DNA-binding domains"/>
    <property type="match status" value="1"/>
</dbReference>
<dbReference type="Pfam" id="PF01381">
    <property type="entry name" value="HTH_3"/>
    <property type="match status" value="1"/>
</dbReference>
<dbReference type="GO" id="GO:0003677">
    <property type="term" value="F:DNA binding"/>
    <property type="evidence" value="ECO:0007669"/>
    <property type="project" value="InterPro"/>
</dbReference>
<gene>
    <name evidence="2" type="ORF">BC670_1218</name>
</gene>
<dbReference type="EMBL" id="VFPJ01000001">
    <property type="protein sequence ID" value="TQM40337.1"/>
    <property type="molecule type" value="Genomic_DNA"/>
</dbReference>
<comment type="caution">
    <text evidence="2">The sequence shown here is derived from an EMBL/GenBank/DDBJ whole genome shotgun (WGS) entry which is preliminary data.</text>
</comment>
<evidence type="ECO:0000259" key="1">
    <source>
        <dbReference type="PROSITE" id="PS50943"/>
    </source>
</evidence>
<dbReference type="PROSITE" id="PS50943">
    <property type="entry name" value="HTH_CROC1"/>
    <property type="match status" value="1"/>
</dbReference>
<dbReference type="RefSeq" id="WP_089081803.1">
    <property type="nucleotide sequence ID" value="NZ_VFPJ01000001.1"/>
</dbReference>
<name>A0A543G2Q3_9FLAO</name>
<dbReference type="SMART" id="SM00530">
    <property type="entry name" value="HTH_XRE"/>
    <property type="match status" value="1"/>
</dbReference>
<feature type="domain" description="HTH cro/C1-type" evidence="1">
    <location>
        <begin position="8"/>
        <end position="62"/>
    </location>
</feature>
<protein>
    <submittedName>
        <fullName evidence="2">Helix-turn-helix protein</fullName>
    </submittedName>
</protein>
<dbReference type="AlphaFoldDB" id="A0A543G2Q3"/>
<organism evidence="2 3">
    <name type="scientific">Flavobacterium branchiophilum</name>
    <dbReference type="NCBI Taxonomy" id="55197"/>
    <lineage>
        <taxon>Bacteria</taxon>
        <taxon>Pseudomonadati</taxon>
        <taxon>Bacteroidota</taxon>
        <taxon>Flavobacteriia</taxon>
        <taxon>Flavobacteriales</taxon>
        <taxon>Flavobacteriaceae</taxon>
        <taxon>Flavobacterium</taxon>
    </lineage>
</organism>
<accession>A0A543G2Q3</accession>
<proteinExistence type="predicted"/>
<dbReference type="InterPro" id="IPR010982">
    <property type="entry name" value="Lambda_DNA-bd_dom_sf"/>
</dbReference>
<dbReference type="CDD" id="cd00093">
    <property type="entry name" value="HTH_XRE"/>
    <property type="match status" value="1"/>
</dbReference>
<dbReference type="Proteomes" id="UP000320773">
    <property type="component" value="Unassembled WGS sequence"/>
</dbReference>
<evidence type="ECO:0000313" key="2">
    <source>
        <dbReference type="EMBL" id="TQM40337.1"/>
    </source>
</evidence>
<dbReference type="SUPFAM" id="SSF47413">
    <property type="entry name" value="lambda repressor-like DNA-binding domains"/>
    <property type="match status" value="1"/>
</dbReference>
<evidence type="ECO:0000313" key="3">
    <source>
        <dbReference type="Proteomes" id="UP000320773"/>
    </source>
</evidence>
<dbReference type="InterPro" id="IPR001387">
    <property type="entry name" value="Cro/C1-type_HTH"/>
</dbReference>